<organism evidence="2 3">
    <name type="scientific">Coccidioides posadasii RMSCC 3488</name>
    <dbReference type="NCBI Taxonomy" id="454284"/>
    <lineage>
        <taxon>Eukaryota</taxon>
        <taxon>Fungi</taxon>
        <taxon>Dikarya</taxon>
        <taxon>Ascomycota</taxon>
        <taxon>Pezizomycotina</taxon>
        <taxon>Eurotiomycetes</taxon>
        <taxon>Eurotiomycetidae</taxon>
        <taxon>Onygenales</taxon>
        <taxon>Onygenaceae</taxon>
        <taxon>Coccidioides</taxon>
    </lineage>
</organism>
<dbReference type="VEuPathDB" id="FungiDB:CPAG_00087"/>
<name>A0A0J6F0Z4_COCPO</name>
<gene>
    <name evidence="2" type="ORF">CPAG_00087</name>
</gene>
<reference evidence="2 3" key="1">
    <citation type="submission" date="2007-06" db="EMBL/GenBank/DDBJ databases">
        <title>The Genome Sequence of Coccidioides posadasii RMSCC_3488.</title>
        <authorList>
            <consortium name="Coccidioides Genome Resources Consortium"/>
            <consortium name="The Broad Institute Genome Sequencing Platform"/>
            <person name="Henn M.R."/>
            <person name="Sykes S."/>
            <person name="Young S."/>
            <person name="Jaffe D."/>
            <person name="Berlin A."/>
            <person name="Alvarez P."/>
            <person name="Butler J."/>
            <person name="Gnerre S."/>
            <person name="Grabherr M."/>
            <person name="Mauceli E."/>
            <person name="Brockman W."/>
            <person name="Kodira C."/>
            <person name="Alvarado L."/>
            <person name="Zeng Q."/>
            <person name="Crawford M."/>
            <person name="Antoine C."/>
            <person name="Devon K."/>
            <person name="Galgiani J."/>
            <person name="Orsborn K."/>
            <person name="Lewis M.L."/>
            <person name="Nusbaum C."/>
            <person name="Galagan J."/>
            <person name="Birren B."/>
        </authorList>
    </citation>
    <scope>NUCLEOTIDE SEQUENCE [LARGE SCALE GENOMIC DNA]</scope>
    <source>
        <strain evidence="2 3">RMSCC 3488</strain>
    </source>
</reference>
<feature type="region of interest" description="Disordered" evidence="1">
    <location>
        <begin position="81"/>
        <end position="102"/>
    </location>
</feature>
<dbReference type="Proteomes" id="UP000054567">
    <property type="component" value="Unassembled WGS sequence"/>
</dbReference>
<dbReference type="EMBL" id="DS268109">
    <property type="protein sequence ID" value="KMM63733.1"/>
    <property type="molecule type" value="Genomic_DNA"/>
</dbReference>
<protein>
    <submittedName>
        <fullName evidence="2">Uncharacterized protein</fullName>
    </submittedName>
</protein>
<accession>A0A0J6F0Z4</accession>
<dbReference type="AlphaFoldDB" id="A0A0J6F0Z4"/>
<reference evidence="3" key="2">
    <citation type="journal article" date="2009" name="Genome Res.">
        <title>Comparative genomic analyses of the human fungal pathogens Coccidioides and their relatives.</title>
        <authorList>
            <person name="Sharpton T.J."/>
            <person name="Stajich J.E."/>
            <person name="Rounsley S.D."/>
            <person name="Gardner M.J."/>
            <person name="Wortman J.R."/>
            <person name="Jordar V.S."/>
            <person name="Maiti R."/>
            <person name="Kodira C.D."/>
            <person name="Neafsey D.E."/>
            <person name="Zeng Q."/>
            <person name="Hung C.-Y."/>
            <person name="McMahan C."/>
            <person name="Muszewska A."/>
            <person name="Grynberg M."/>
            <person name="Mandel M.A."/>
            <person name="Kellner E.M."/>
            <person name="Barker B.M."/>
            <person name="Galgiani J.N."/>
            <person name="Orbach M.J."/>
            <person name="Kirkland T.N."/>
            <person name="Cole G.T."/>
            <person name="Henn M.R."/>
            <person name="Birren B.W."/>
            <person name="Taylor J.W."/>
        </authorList>
    </citation>
    <scope>NUCLEOTIDE SEQUENCE [LARGE SCALE GENOMIC DNA]</scope>
    <source>
        <strain evidence="3">RMSCC 3488</strain>
    </source>
</reference>
<proteinExistence type="predicted"/>
<evidence type="ECO:0000256" key="1">
    <source>
        <dbReference type="SAM" id="MobiDB-lite"/>
    </source>
</evidence>
<sequence>MSVLLTRYENKQHLTEYTTNKQQKKRYFCRRQKNSPATNRDSAAKIAAGLTSLYLLHNQAGKGRRFRRQLAVEVRFDLADRSEKSSSKILRRGLEDPAGGSG</sequence>
<evidence type="ECO:0000313" key="2">
    <source>
        <dbReference type="EMBL" id="KMM63733.1"/>
    </source>
</evidence>
<reference evidence="3" key="3">
    <citation type="journal article" date="2010" name="Genome Res.">
        <title>Population genomic sequencing of Coccidioides fungi reveals recent hybridization and transposon control.</title>
        <authorList>
            <person name="Neafsey D.E."/>
            <person name="Barker B.M."/>
            <person name="Sharpton T.J."/>
            <person name="Stajich J.E."/>
            <person name="Park D.J."/>
            <person name="Whiston E."/>
            <person name="Hung C.-Y."/>
            <person name="McMahan C."/>
            <person name="White J."/>
            <person name="Sykes S."/>
            <person name="Heiman D."/>
            <person name="Young S."/>
            <person name="Zeng Q."/>
            <person name="Abouelleil A."/>
            <person name="Aftuck L."/>
            <person name="Bessette D."/>
            <person name="Brown A."/>
            <person name="FitzGerald M."/>
            <person name="Lui A."/>
            <person name="Macdonald J.P."/>
            <person name="Priest M."/>
            <person name="Orbach M.J."/>
            <person name="Galgiani J.N."/>
            <person name="Kirkland T.N."/>
            <person name="Cole G.T."/>
            <person name="Birren B.W."/>
            <person name="Henn M.R."/>
            <person name="Taylor J.W."/>
            <person name="Rounsley S.D."/>
        </authorList>
    </citation>
    <scope>NUCLEOTIDE SEQUENCE [LARGE SCALE GENOMIC DNA]</scope>
    <source>
        <strain evidence="3">RMSCC 3488</strain>
    </source>
</reference>
<evidence type="ECO:0000313" key="3">
    <source>
        <dbReference type="Proteomes" id="UP000054567"/>
    </source>
</evidence>